<comment type="caution">
    <text evidence="1">The sequence shown here is derived from an EMBL/GenBank/DDBJ whole genome shotgun (WGS) entry which is preliminary data.</text>
</comment>
<evidence type="ECO:0000313" key="2">
    <source>
        <dbReference type="Proteomes" id="UP000785679"/>
    </source>
</evidence>
<organism evidence="1 2">
    <name type="scientific">Halteria grandinella</name>
    <dbReference type="NCBI Taxonomy" id="5974"/>
    <lineage>
        <taxon>Eukaryota</taxon>
        <taxon>Sar</taxon>
        <taxon>Alveolata</taxon>
        <taxon>Ciliophora</taxon>
        <taxon>Intramacronucleata</taxon>
        <taxon>Spirotrichea</taxon>
        <taxon>Stichotrichia</taxon>
        <taxon>Sporadotrichida</taxon>
        <taxon>Halteriidae</taxon>
        <taxon>Halteria</taxon>
    </lineage>
</organism>
<evidence type="ECO:0000313" key="1">
    <source>
        <dbReference type="EMBL" id="TNV81143.1"/>
    </source>
</evidence>
<name>A0A8J8NTD4_HALGN</name>
<accession>A0A8J8NTD4</accession>
<dbReference type="Proteomes" id="UP000785679">
    <property type="component" value="Unassembled WGS sequence"/>
</dbReference>
<sequence length="515" mass="58254">MKRRFSNEGSEDVAGFPNHAIQVNVTTSKVGNKIVRQVGFAHTGRGSVQEQSVLSSPKFVSRKNFAQPRGSAASGSEQKLSQLSQLLTQKSLQSIANRIDMFRYKKIIRSKLQLQNLQKAPIPPAVPSVQPESPLQPLVKEQVLSQRKYQTPNRRYDNPIEQGSLKKRDVARILHDLLMVSVESSVQGGGAQESRVLSRRESIQISKSMFPPPSTQQRITGNENDDHLLNVPFQNDDSDNESVVLTSSLSKQQLRGQTQSVALLPQIQRPLKLSEEINQQFTSRQKKGRVLYIKPSKQQDHQKFLPTNVVSLAESTLNQDETPLQNQYLVEKVKEMKKEPLALKEPRIELIRIAKNQSPPNFEVIQRFSVPNNSKSPQKSTNGITRDQALRYLKKLKERYQTQIKLQHTASTPTIPTPTELQPRQMINQNTSANSSALIRADHTDSPVNMSQAMRGSNYQQLFRIGVQVQQRGSRSNPKVIKQQFKGLQNAQTRLLGISQQTKYPFVITNQNYFI</sequence>
<protein>
    <submittedName>
        <fullName evidence="1">Uncharacterized protein</fullName>
    </submittedName>
</protein>
<dbReference type="EMBL" id="RRYP01006518">
    <property type="protein sequence ID" value="TNV81143.1"/>
    <property type="molecule type" value="Genomic_DNA"/>
</dbReference>
<proteinExistence type="predicted"/>
<keyword evidence="2" id="KW-1185">Reference proteome</keyword>
<gene>
    <name evidence="1" type="ORF">FGO68_gene3224</name>
</gene>
<dbReference type="AlphaFoldDB" id="A0A8J8NTD4"/>
<reference evidence="1" key="1">
    <citation type="submission" date="2019-06" db="EMBL/GenBank/DDBJ databases">
        <authorList>
            <person name="Zheng W."/>
        </authorList>
    </citation>
    <scope>NUCLEOTIDE SEQUENCE</scope>
    <source>
        <strain evidence="1">QDHG01</strain>
    </source>
</reference>